<evidence type="ECO:0000256" key="1">
    <source>
        <dbReference type="ARBA" id="ARBA00004127"/>
    </source>
</evidence>
<evidence type="ECO:0000256" key="2">
    <source>
        <dbReference type="ARBA" id="ARBA00022692"/>
    </source>
</evidence>
<dbReference type="GO" id="GO:0005506">
    <property type="term" value="F:iron ion binding"/>
    <property type="evidence" value="ECO:0007669"/>
    <property type="project" value="InterPro"/>
</dbReference>
<comment type="caution">
    <text evidence="9">The sequence shown here is derived from an EMBL/GenBank/DDBJ whole genome shotgun (WGS) entry which is preliminary data.</text>
</comment>
<evidence type="ECO:0000256" key="7">
    <source>
        <dbReference type="SAM" id="Phobius"/>
    </source>
</evidence>
<feature type="transmembrane region" description="Helical" evidence="7">
    <location>
        <begin position="45"/>
        <end position="70"/>
    </location>
</feature>
<protein>
    <submittedName>
        <fullName evidence="9">Sterol desaturase/sphingolipid hydroxylase (Fatty acid hydroxylase superfamily)</fullName>
    </submittedName>
</protein>
<dbReference type="EMBL" id="QUNS01000001">
    <property type="protein sequence ID" value="REH56437.1"/>
    <property type="molecule type" value="Genomic_DNA"/>
</dbReference>
<reference evidence="9 10" key="1">
    <citation type="submission" date="2018-08" db="EMBL/GenBank/DDBJ databases">
        <title>Genomic Encyclopedia of Type Strains, Phase IV (KMG-IV): sequencing the most valuable type-strain genomes for metagenomic binning, comparative biology and taxonomic classification.</title>
        <authorList>
            <person name="Goeker M."/>
        </authorList>
    </citation>
    <scope>NUCLEOTIDE SEQUENCE [LARGE SCALE GENOMIC DNA]</scope>
    <source>
        <strain evidence="9 10">DSM 18841</strain>
    </source>
</reference>
<dbReference type="GO" id="GO:0006643">
    <property type="term" value="P:membrane lipid metabolic process"/>
    <property type="evidence" value="ECO:0007669"/>
    <property type="project" value="TreeGrafter"/>
</dbReference>
<keyword evidence="5" id="KW-0443">Lipid metabolism</keyword>
<accession>A0A3E0IDU4</accession>
<feature type="transmembrane region" description="Helical" evidence="7">
    <location>
        <begin position="15"/>
        <end position="33"/>
    </location>
</feature>
<name>A0A3E0IDU4_9FLAO</name>
<feature type="transmembrane region" description="Helical" evidence="7">
    <location>
        <begin position="85"/>
        <end position="102"/>
    </location>
</feature>
<feature type="transmembrane region" description="Helical" evidence="7">
    <location>
        <begin position="142"/>
        <end position="171"/>
    </location>
</feature>
<dbReference type="PANTHER" id="PTHR21624">
    <property type="entry name" value="STEROL DESATURASE-RELATED PROTEIN"/>
    <property type="match status" value="1"/>
</dbReference>
<evidence type="ECO:0000313" key="10">
    <source>
        <dbReference type="Proteomes" id="UP000256884"/>
    </source>
</evidence>
<evidence type="ECO:0000256" key="5">
    <source>
        <dbReference type="ARBA" id="ARBA00023098"/>
    </source>
</evidence>
<proteinExistence type="predicted"/>
<evidence type="ECO:0000256" key="6">
    <source>
        <dbReference type="ARBA" id="ARBA00023136"/>
    </source>
</evidence>
<dbReference type="AlphaFoldDB" id="A0A3E0IDU4"/>
<dbReference type="GO" id="GO:0008610">
    <property type="term" value="P:lipid biosynthetic process"/>
    <property type="evidence" value="ECO:0007669"/>
    <property type="project" value="InterPro"/>
</dbReference>
<organism evidence="9 10">
    <name type="scientific">Tenacibaculum gallaicum</name>
    <dbReference type="NCBI Taxonomy" id="561505"/>
    <lineage>
        <taxon>Bacteria</taxon>
        <taxon>Pseudomonadati</taxon>
        <taxon>Bacteroidota</taxon>
        <taxon>Flavobacteriia</taxon>
        <taxon>Flavobacteriales</taxon>
        <taxon>Flavobacteriaceae</taxon>
        <taxon>Tenacibaculum</taxon>
    </lineage>
</organism>
<keyword evidence="3 7" id="KW-1133">Transmembrane helix</keyword>
<keyword evidence="4" id="KW-0560">Oxidoreductase</keyword>
<dbReference type="RefSeq" id="WP_245939412.1">
    <property type="nucleotide sequence ID" value="NZ_QUNS01000001.1"/>
</dbReference>
<evidence type="ECO:0000259" key="8">
    <source>
        <dbReference type="Pfam" id="PF04116"/>
    </source>
</evidence>
<dbReference type="GO" id="GO:0016020">
    <property type="term" value="C:membrane"/>
    <property type="evidence" value="ECO:0007669"/>
    <property type="project" value="GOC"/>
</dbReference>
<feature type="domain" description="Fatty acid hydroxylase" evidence="8">
    <location>
        <begin position="88"/>
        <end position="222"/>
    </location>
</feature>
<sequence length="298" mass="35372">MLLTEYIQQLSQDKLLYFALPIFFVGMLIEYRIAKEKYHGKDTGVSLLMMVFSAIVEFIPKILAFIAFFYLHEISPLKDIVQRQWWAWVLLLFVDDFAYYWFHRLNHEVRLFWAGHVPHHSSVYMNLGTALRQGVGERIHKFFFWMLIPLLGFDPLMMFTMMGVSLIYQFFVHTELVDKLPKPIELIFNTPSHHRVHHASNIRYLDCNHAGILIIWDRMFGTFSEELKEVEKPVYGLTINIETFNPVKVATHEYAAIWKDVKRADRWNDKLNYILNSPGWTHDGEDKRAKTLRKKMNL</sequence>
<dbReference type="PANTHER" id="PTHR21624:SF1">
    <property type="entry name" value="ALKYLGLYCEROL MONOOXYGENASE"/>
    <property type="match status" value="1"/>
</dbReference>
<evidence type="ECO:0000256" key="4">
    <source>
        <dbReference type="ARBA" id="ARBA00023002"/>
    </source>
</evidence>
<keyword evidence="6 7" id="KW-0472">Membrane</keyword>
<evidence type="ECO:0000313" key="9">
    <source>
        <dbReference type="EMBL" id="REH56437.1"/>
    </source>
</evidence>
<gene>
    <name evidence="9" type="ORF">C7448_101476</name>
</gene>
<dbReference type="InterPro" id="IPR051689">
    <property type="entry name" value="Sterol_desaturase/TMEM195"/>
</dbReference>
<dbReference type="GO" id="GO:0012505">
    <property type="term" value="C:endomembrane system"/>
    <property type="evidence" value="ECO:0007669"/>
    <property type="project" value="UniProtKB-SubCell"/>
</dbReference>
<evidence type="ECO:0000256" key="3">
    <source>
        <dbReference type="ARBA" id="ARBA00022989"/>
    </source>
</evidence>
<keyword evidence="2 7" id="KW-0812">Transmembrane</keyword>
<comment type="subcellular location">
    <subcellularLocation>
        <location evidence="1">Endomembrane system</location>
        <topology evidence="1">Multi-pass membrane protein</topology>
    </subcellularLocation>
</comment>
<dbReference type="GO" id="GO:0050479">
    <property type="term" value="F:glyceryl-ether monooxygenase activity"/>
    <property type="evidence" value="ECO:0007669"/>
    <property type="project" value="TreeGrafter"/>
</dbReference>
<dbReference type="Pfam" id="PF04116">
    <property type="entry name" value="FA_hydroxylase"/>
    <property type="match status" value="1"/>
</dbReference>
<dbReference type="InterPro" id="IPR006694">
    <property type="entry name" value="Fatty_acid_hydroxylase"/>
</dbReference>
<dbReference type="Proteomes" id="UP000256884">
    <property type="component" value="Unassembled WGS sequence"/>
</dbReference>
<keyword evidence="10" id="KW-1185">Reference proteome</keyword>